<keyword evidence="6 10" id="KW-0808">Transferase</keyword>
<dbReference type="NCBIfam" id="TIGR00217">
    <property type="entry name" value="malQ"/>
    <property type="match status" value="1"/>
</dbReference>
<keyword evidence="5 10" id="KW-0328">Glycosyltransferase</keyword>
<comment type="similarity">
    <text evidence="2 10">Belongs to the disproportionating enzyme family.</text>
</comment>
<reference evidence="11 12" key="1">
    <citation type="submission" date="2019-01" db="EMBL/GenBank/DDBJ databases">
        <title>Novel species of Cellulomonas.</title>
        <authorList>
            <person name="Liu Q."/>
            <person name="Xin Y.-H."/>
        </authorList>
    </citation>
    <scope>NUCLEOTIDE SEQUENCE [LARGE SCALE GENOMIC DNA]</scope>
    <source>
        <strain evidence="11 12">HLT2-17</strain>
    </source>
</reference>
<dbReference type="EC" id="2.4.1.25" evidence="3 10"/>
<keyword evidence="7 10" id="KW-0119">Carbohydrate metabolism</keyword>
<dbReference type="PANTHER" id="PTHR32438:SF5">
    <property type="entry name" value="4-ALPHA-GLUCANOTRANSFERASE DPE1, CHLOROPLASTIC_AMYLOPLASTIC"/>
    <property type="match status" value="1"/>
</dbReference>
<protein>
    <recommendedName>
        <fullName evidence="4 10">4-alpha-glucanotransferase</fullName>
        <ecNumber evidence="3 10">2.4.1.25</ecNumber>
    </recommendedName>
    <alternativeName>
        <fullName evidence="8 10">Amylomaltase</fullName>
    </alternativeName>
    <alternativeName>
        <fullName evidence="9 10">Disproportionating enzyme</fullName>
    </alternativeName>
</protein>
<comment type="caution">
    <text evidence="11">The sequence shown here is derived from an EMBL/GenBank/DDBJ whole genome shotgun (WGS) entry which is preliminary data.</text>
</comment>
<comment type="catalytic activity">
    <reaction evidence="1 10">
        <text>Transfers a segment of a (1-&gt;4)-alpha-D-glucan to a new position in an acceptor, which may be glucose or a (1-&gt;4)-alpha-D-glucan.</text>
        <dbReference type="EC" id="2.4.1.25"/>
    </reaction>
</comment>
<sequence>MTVSPPFAGRQFGILLHPSSLPGQDDIGTLGAQAYEFVDWLASTGASIWQILPLTLNGQYDSPYFSYSTFAGNPWLVDLALLRDAGLLPDPQLHAEVIDAHVPFADLPRTKRPQLLAAADAFLADPAHAWWPAFRQFRAEQAWLTDTAHFFALKAQYDDAPWWQWPAALRTREPGAVAASARTLAARIAEWEVLFYFADRQWSELKAYANAQGIRVLGDLPIYVNHDSADVWLHSEQFQLDAEGGLTAQSGVPPDYFSETGQLWGNPLYRWAEMAEDGFTWWVDRLRRCIELTDIVRIDHFRALAAYWEVPAGAADARGGRWVQGPGQAFLDRLREEFPSLPFVAEDLGTLDDDVHALRDDNGLFGMRILQFGFDGTPDNPHQPHAFPTSCIVYTGTHDNDTVAGWWAAMPPEQRVEVARYYQVDPGSDVGRVVWSLIEAAMGSRADVAILPIQDLLVLDDRARMNDPSTFVGNWSWRMPPTAESAELAESVRRLAQQYGRLQG</sequence>
<evidence type="ECO:0000256" key="6">
    <source>
        <dbReference type="ARBA" id="ARBA00022679"/>
    </source>
</evidence>
<evidence type="ECO:0000256" key="10">
    <source>
        <dbReference type="RuleBase" id="RU361207"/>
    </source>
</evidence>
<dbReference type="InterPro" id="IPR017853">
    <property type="entry name" value="GH"/>
</dbReference>
<dbReference type="GO" id="GO:0004134">
    <property type="term" value="F:4-alpha-glucanotransferase activity"/>
    <property type="evidence" value="ECO:0007669"/>
    <property type="project" value="UniProtKB-EC"/>
</dbReference>
<organism evidence="11 12">
    <name type="scientific">Pengzhenrongella frigida</name>
    <dbReference type="NCBI Taxonomy" id="1259133"/>
    <lineage>
        <taxon>Bacteria</taxon>
        <taxon>Bacillati</taxon>
        <taxon>Actinomycetota</taxon>
        <taxon>Actinomycetes</taxon>
        <taxon>Micrococcales</taxon>
        <taxon>Pengzhenrongella</taxon>
    </lineage>
</organism>
<dbReference type="NCBIfam" id="NF011080">
    <property type="entry name" value="PRK14508.1-3"/>
    <property type="match status" value="1"/>
</dbReference>
<dbReference type="GO" id="GO:0005975">
    <property type="term" value="P:carbohydrate metabolic process"/>
    <property type="evidence" value="ECO:0007669"/>
    <property type="project" value="InterPro"/>
</dbReference>
<evidence type="ECO:0000256" key="2">
    <source>
        <dbReference type="ARBA" id="ARBA00005684"/>
    </source>
</evidence>
<evidence type="ECO:0000313" key="12">
    <source>
        <dbReference type="Proteomes" id="UP000293764"/>
    </source>
</evidence>
<dbReference type="EMBL" id="SDWW01000003">
    <property type="protein sequence ID" value="RYV52720.1"/>
    <property type="molecule type" value="Genomic_DNA"/>
</dbReference>
<dbReference type="RefSeq" id="WP_130100971.1">
    <property type="nucleotide sequence ID" value="NZ_SDWW01000003.1"/>
</dbReference>
<dbReference type="Pfam" id="PF02446">
    <property type="entry name" value="Glyco_hydro_77"/>
    <property type="match status" value="1"/>
</dbReference>
<evidence type="ECO:0000256" key="3">
    <source>
        <dbReference type="ARBA" id="ARBA00012560"/>
    </source>
</evidence>
<dbReference type="OrthoDB" id="9811841at2"/>
<evidence type="ECO:0000256" key="9">
    <source>
        <dbReference type="ARBA" id="ARBA00031501"/>
    </source>
</evidence>
<accession>A0A4Q5N3F6</accession>
<evidence type="ECO:0000256" key="7">
    <source>
        <dbReference type="ARBA" id="ARBA00023277"/>
    </source>
</evidence>
<dbReference type="Proteomes" id="UP000293764">
    <property type="component" value="Unassembled WGS sequence"/>
</dbReference>
<evidence type="ECO:0000313" key="11">
    <source>
        <dbReference type="EMBL" id="RYV52720.1"/>
    </source>
</evidence>
<dbReference type="AlphaFoldDB" id="A0A4Q5N3F6"/>
<dbReference type="SUPFAM" id="SSF51445">
    <property type="entry name" value="(Trans)glycosidases"/>
    <property type="match status" value="1"/>
</dbReference>
<evidence type="ECO:0000256" key="1">
    <source>
        <dbReference type="ARBA" id="ARBA00000439"/>
    </source>
</evidence>
<gene>
    <name evidence="11" type="primary">malQ</name>
    <name evidence="11" type="ORF">EUA98_01910</name>
</gene>
<dbReference type="PANTHER" id="PTHR32438">
    <property type="entry name" value="4-ALPHA-GLUCANOTRANSFERASE DPE1, CHLOROPLASTIC/AMYLOPLASTIC"/>
    <property type="match status" value="1"/>
</dbReference>
<proteinExistence type="inferred from homology"/>
<evidence type="ECO:0000256" key="8">
    <source>
        <dbReference type="ARBA" id="ARBA00031423"/>
    </source>
</evidence>
<evidence type="ECO:0000256" key="5">
    <source>
        <dbReference type="ARBA" id="ARBA00022676"/>
    </source>
</evidence>
<dbReference type="Gene3D" id="3.20.20.80">
    <property type="entry name" value="Glycosidases"/>
    <property type="match status" value="1"/>
</dbReference>
<evidence type="ECO:0000256" key="4">
    <source>
        <dbReference type="ARBA" id="ARBA00020295"/>
    </source>
</evidence>
<dbReference type="InterPro" id="IPR003385">
    <property type="entry name" value="Glyco_hydro_77"/>
</dbReference>
<name>A0A4Q5N3F6_9MICO</name>
<keyword evidence="12" id="KW-1185">Reference proteome</keyword>